<dbReference type="OrthoDB" id="9794403at2"/>
<dbReference type="Proteomes" id="UP000251075">
    <property type="component" value="Unassembled WGS sequence"/>
</dbReference>
<reference evidence="2 3" key="1">
    <citation type="submission" date="2017-11" db="EMBL/GenBank/DDBJ databases">
        <title>Draft genome sequence of magnetotactic bacterium Magnetospirillum kuznetsovii LBB-42.</title>
        <authorList>
            <person name="Grouzdev D.S."/>
            <person name="Rysina M.S."/>
            <person name="Baslerov R.V."/>
            <person name="Koziaeva V."/>
        </authorList>
    </citation>
    <scope>NUCLEOTIDE SEQUENCE [LARGE SCALE GENOMIC DNA]</scope>
    <source>
        <strain evidence="2 3">LBB-42</strain>
    </source>
</reference>
<dbReference type="GO" id="GO:0043565">
    <property type="term" value="F:sequence-specific DNA binding"/>
    <property type="evidence" value="ECO:0007669"/>
    <property type="project" value="TreeGrafter"/>
</dbReference>
<evidence type="ECO:0000313" key="2">
    <source>
        <dbReference type="EMBL" id="RAU22498.1"/>
    </source>
</evidence>
<feature type="domain" description="Transposase IS200-like" evidence="1">
    <location>
        <begin position="18"/>
        <end position="161"/>
    </location>
</feature>
<keyword evidence="3" id="KW-1185">Reference proteome</keyword>
<dbReference type="Pfam" id="PF01797">
    <property type="entry name" value="Y1_Tnp"/>
    <property type="match status" value="1"/>
</dbReference>
<dbReference type="SMART" id="SM01321">
    <property type="entry name" value="Y1_Tnp"/>
    <property type="match status" value="1"/>
</dbReference>
<dbReference type="InterPro" id="IPR052715">
    <property type="entry name" value="RAYT_transposase"/>
</dbReference>
<dbReference type="AlphaFoldDB" id="A0A364NZI7"/>
<evidence type="ECO:0000259" key="1">
    <source>
        <dbReference type="SMART" id="SM01321"/>
    </source>
</evidence>
<sequence>MKDHKGWHSRGYLPHLDAPGVIQAVTFRLSDSLPIEVVERLDHEAEVAKRRHSLDVALDAGHGDCLLAFAQPADIVERCLLERDGPDYRLIAWVIMPNHVHVVAKPLIPLPDILQAWKSVTARRINAWRGCGGRLWQPDYFDRFLRDDAHLAAVIAYVEENPVKAGLCERPEDWRWGSAVRRAGEGARAP</sequence>
<organism evidence="2 3">
    <name type="scientific">Paramagnetospirillum kuznetsovii</name>
    <dbReference type="NCBI Taxonomy" id="2053833"/>
    <lineage>
        <taxon>Bacteria</taxon>
        <taxon>Pseudomonadati</taxon>
        <taxon>Pseudomonadota</taxon>
        <taxon>Alphaproteobacteria</taxon>
        <taxon>Rhodospirillales</taxon>
        <taxon>Magnetospirillaceae</taxon>
        <taxon>Paramagnetospirillum</taxon>
    </lineage>
</organism>
<protein>
    <submittedName>
        <fullName evidence="2">Transposase</fullName>
    </submittedName>
</protein>
<dbReference type="Gene3D" id="3.30.70.1290">
    <property type="entry name" value="Transposase IS200-like"/>
    <property type="match status" value="1"/>
</dbReference>
<gene>
    <name evidence="2" type="ORF">CU669_07325</name>
</gene>
<dbReference type="InterPro" id="IPR002686">
    <property type="entry name" value="Transposase_17"/>
</dbReference>
<name>A0A364NZI7_9PROT</name>
<dbReference type="PANTHER" id="PTHR36966:SF1">
    <property type="entry name" value="REP-ASSOCIATED TYROSINE TRANSPOSASE"/>
    <property type="match status" value="1"/>
</dbReference>
<evidence type="ECO:0000313" key="3">
    <source>
        <dbReference type="Proteomes" id="UP000251075"/>
    </source>
</evidence>
<proteinExistence type="predicted"/>
<dbReference type="PANTHER" id="PTHR36966">
    <property type="entry name" value="REP-ASSOCIATED TYROSINE TRANSPOSASE"/>
    <property type="match status" value="1"/>
</dbReference>
<dbReference type="SUPFAM" id="SSF143422">
    <property type="entry name" value="Transposase IS200-like"/>
    <property type="match status" value="1"/>
</dbReference>
<comment type="caution">
    <text evidence="2">The sequence shown here is derived from an EMBL/GenBank/DDBJ whole genome shotgun (WGS) entry which is preliminary data.</text>
</comment>
<dbReference type="EMBL" id="PGTO01000004">
    <property type="protein sequence ID" value="RAU22498.1"/>
    <property type="molecule type" value="Genomic_DNA"/>
</dbReference>
<dbReference type="RefSeq" id="WP_112143215.1">
    <property type="nucleotide sequence ID" value="NZ_PGTO01000004.1"/>
</dbReference>
<accession>A0A364NZI7</accession>
<dbReference type="GO" id="GO:0004803">
    <property type="term" value="F:transposase activity"/>
    <property type="evidence" value="ECO:0007669"/>
    <property type="project" value="InterPro"/>
</dbReference>
<dbReference type="InterPro" id="IPR036515">
    <property type="entry name" value="Transposase_17_sf"/>
</dbReference>
<dbReference type="GO" id="GO:0006313">
    <property type="term" value="P:DNA transposition"/>
    <property type="evidence" value="ECO:0007669"/>
    <property type="project" value="InterPro"/>
</dbReference>